<dbReference type="OrthoDB" id="9805416at2"/>
<dbReference type="InterPro" id="IPR006140">
    <property type="entry name" value="D-isomer_DH_NAD-bd"/>
</dbReference>
<dbReference type="PANTHER" id="PTHR43026">
    <property type="entry name" value="2-HYDROXYACID DEHYDROGENASE HOMOLOG 1-RELATED"/>
    <property type="match status" value="1"/>
</dbReference>
<dbReference type="GO" id="GO:0051287">
    <property type="term" value="F:NAD binding"/>
    <property type="evidence" value="ECO:0007669"/>
    <property type="project" value="InterPro"/>
</dbReference>
<dbReference type="GO" id="GO:0047545">
    <property type="term" value="F:(S)-2-hydroxyglutarate dehydrogenase activity"/>
    <property type="evidence" value="ECO:0007669"/>
    <property type="project" value="UniProtKB-ARBA"/>
</dbReference>
<dbReference type="InterPro" id="IPR036291">
    <property type="entry name" value="NAD(P)-bd_dom_sf"/>
</dbReference>
<evidence type="ECO:0000313" key="8">
    <source>
        <dbReference type="EMBL" id="MCD5563657.1"/>
    </source>
</evidence>
<accession>A0A061CHV8</accession>
<evidence type="ECO:0000259" key="5">
    <source>
        <dbReference type="Pfam" id="PF00389"/>
    </source>
</evidence>
<keyword evidence="2 4" id="KW-0560">Oxidoreductase</keyword>
<dbReference type="RefSeq" id="WP_003613508.1">
    <property type="nucleotide sequence ID" value="NZ_BJLK01000021.1"/>
</dbReference>
<dbReference type="EMBL" id="JAJNUY010000022">
    <property type="protein sequence ID" value="MCD5563657.1"/>
    <property type="molecule type" value="Genomic_DNA"/>
</dbReference>
<evidence type="ECO:0000313" key="9">
    <source>
        <dbReference type="Proteomes" id="UP001200334"/>
    </source>
</evidence>
<evidence type="ECO:0000256" key="2">
    <source>
        <dbReference type="ARBA" id="ARBA00023002"/>
    </source>
</evidence>
<dbReference type="CDD" id="cd12186">
    <property type="entry name" value="LDH"/>
    <property type="match status" value="1"/>
</dbReference>
<comment type="similarity">
    <text evidence="1 4">Belongs to the D-isomer specific 2-hydroxyacid dehydrogenase family.</text>
</comment>
<dbReference type="Gene3D" id="3.40.50.720">
    <property type="entry name" value="NAD(P)-binding Rossmann-like Domain"/>
    <property type="match status" value="2"/>
</dbReference>
<gene>
    <name evidence="7" type="ORF">DQL93_06355</name>
    <name evidence="8" type="ORF">LOB85_05965</name>
</gene>
<feature type="domain" description="D-isomer specific 2-hydroxyacid dehydrogenase catalytic" evidence="5">
    <location>
        <begin position="5"/>
        <end position="332"/>
    </location>
</feature>
<evidence type="ECO:0000259" key="6">
    <source>
        <dbReference type="Pfam" id="PF02826"/>
    </source>
</evidence>
<evidence type="ECO:0000256" key="3">
    <source>
        <dbReference type="ARBA" id="ARBA00023027"/>
    </source>
</evidence>
<name>A0A061CHV8_LACDL</name>
<reference evidence="7" key="1">
    <citation type="submission" date="2018-07" db="EMBL/GenBank/DDBJ databases">
        <authorList>
            <person name="Somerville V."/>
        </authorList>
    </citation>
    <scope>NUCLEOTIDE SEQUENCE</scope>
    <source>
        <strain evidence="7">NWC_2_2</strain>
    </source>
</reference>
<dbReference type="FunFam" id="3.40.50.720:FF:000041">
    <property type="entry name" value="D-3-phosphoglycerate dehydrogenase"/>
    <property type="match status" value="1"/>
</dbReference>
<dbReference type="GO" id="GO:0008720">
    <property type="term" value="F:D-lactate dehydrogenase (NAD+) activity"/>
    <property type="evidence" value="ECO:0007669"/>
    <property type="project" value="TreeGrafter"/>
</dbReference>
<keyword evidence="3" id="KW-0520">NAD</keyword>
<reference evidence="8 9" key="2">
    <citation type="submission" date="2021-12" db="EMBL/GenBank/DDBJ databases">
        <title>Antimicrobial susceptibility of Lactobacillus delbrueckii subsp. lactis obtained from milk products and other habitats.</title>
        <authorList>
            <person name="Shani N."/>
        </authorList>
    </citation>
    <scope>NUCLEOTIDE SEQUENCE [LARGE SCALE GENOMIC DNA]</scope>
    <source>
        <strain evidence="8 9">FAM 21755</strain>
    </source>
</reference>
<protein>
    <submittedName>
        <fullName evidence="7">D-2-hydroxyacid dehydrogenase</fullName>
    </submittedName>
</protein>
<evidence type="ECO:0000256" key="4">
    <source>
        <dbReference type="RuleBase" id="RU003719"/>
    </source>
</evidence>
<feature type="domain" description="D-isomer specific 2-hydroxyacid dehydrogenase NAD-binding" evidence="6">
    <location>
        <begin position="113"/>
        <end position="300"/>
    </location>
</feature>
<dbReference type="PROSITE" id="PS00670">
    <property type="entry name" value="D_2_HYDROXYACID_DH_2"/>
    <property type="match status" value="1"/>
</dbReference>
<organism evidence="7">
    <name type="scientific">Lactobacillus delbrueckii subsp. lactis</name>
    <dbReference type="NCBI Taxonomy" id="29397"/>
    <lineage>
        <taxon>Bacteria</taxon>
        <taxon>Bacillati</taxon>
        <taxon>Bacillota</taxon>
        <taxon>Bacilli</taxon>
        <taxon>Lactobacillales</taxon>
        <taxon>Lactobacillaceae</taxon>
        <taxon>Lactobacillus</taxon>
    </lineage>
</organism>
<evidence type="ECO:0000313" key="7">
    <source>
        <dbReference type="EMBL" id="AZA16185.1"/>
    </source>
</evidence>
<dbReference type="Pfam" id="PF02826">
    <property type="entry name" value="2-Hacid_dh_C"/>
    <property type="match status" value="1"/>
</dbReference>
<dbReference type="InterPro" id="IPR058205">
    <property type="entry name" value="D-LDH-like"/>
</dbReference>
<dbReference type="PANTHER" id="PTHR43026:SF1">
    <property type="entry name" value="2-HYDROXYACID DEHYDROGENASE HOMOLOG 1-RELATED"/>
    <property type="match status" value="1"/>
</dbReference>
<dbReference type="InterPro" id="IPR029753">
    <property type="entry name" value="D-isomer_DH_CS"/>
</dbReference>
<evidence type="ECO:0000256" key="1">
    <source>
        <dbReference type="ARBA" id="ARBA00005854"/>
    </source>
</evidence>
<dbReference type="PROSITE" id="PS00671">
    <property type="entry name" value="D_2_HYDROXYACID_DH_3"/>
    <property type="match status" value="1"/>
</dbReference>
<dbReference type="GO" id="GO:0004617">
    <property type="term" value="F:phosphoglycerate dehydrogenase activity"/>
    <property type="evidence" value="ECO:0007669"/>
    <property type="project" value="UniProtKB-ARBA"/>
</dbReference>
<dbReference type="SUPFAM" id="SSF52283">
    <property type="entry name" value="Formate/glycerate dehydrogenase catalytic domain-like"/>
    <property type="match status" value="1"/>
</dbReference>
<dbReference type="GO" id="GO:0006564">
    <property type="term" value="P:L-serine biosynthetic process"/>
    <property type="evidence" value="ECO:0007669"/>
    <property type="project" value="UniProtKB-ARBA"/>
</dbReference>
<dbReference type="AlphaFoldDB" id="A0A061CHV8"/>
<dbReference type="EMBL" id="CP031023">
    <property type="protein sequence ID" value="AZA16185.1"/>
    <property type="molecule type" value="Genomic_DNA"/>
</dbReference>
<dbReference type="InterPro" id="IPR006139">
    <property type="entry name" value="D-isomer_2_OHA_DH_cat_dom"/>
</dbReference>
<dbReference type="SUPFAM" id="SSF51735">
    <property type="entry name" value="NAD(P)-binding Rossmann-fold domains"/>
    <property type="match status" value="1"/>
</dbReference>
<sequence length="333" mass="36848">MTKIAMYNVSPIEVPYIEDWAKKNDVEIKTTDQALTSATVDLAEGCSSVSLKPLGPVDEEVVYQKLSEYGVKCIGLRIVGFNTINFDWTKKYNLLVTNVPVYSPRAIAEMTVTQAMYLLRKIGEFRYRMDHDHDFTWPSNLISNEIYNLTVGLIGVGHIGSAVAEIFSAMGAKVIAYDVAYNPEFEPFLTYTDFDTVLKEADIVSLHTPLFPSTENMIGEKQLKKMKKSAYLINCARGELVDTGALIKALQDGEIAGAGLDTLAGESSYFGHTGLTDSEIPEDYKTLAKMPNVVITPHSAFYTETSIRNMVQICLTDQLTIAKGGRPRSIVNL</sequence>
<proteinExistence type="inferred from homology"/>
<dbReference type="Pfam" id="PF00389">
    <property type="entry name" value="2-Hacid_dh"/>
    <property type="match status" value="1"/>
</dbReference>
<dbReference type="Proteomes" id="UP001200334">
    <property type="component" value="Unassembled WGS sequence"/>
</dbReference>